<gene>
    <name evidence="1" type="ORF">H2198_010556</name>
</gene>
<evidence type="ECO:0000313" key="1">
    <source>
        <dbReference type="EMBL" id="KAJ9650129.1"/>
    </source>
</evidence>
<protein>
    <submittedName>
        <fullName evidence="1">Uncharacterized protein</fullName>
    </submittedName>
</protein>
<dbReference type="Proteomes" id="UP001172386">
    <property type="component" value="Unassembled WGS sequence"/>
</dbReference>
<proteinExistence type="predicted"/>
<name>A0ACC2ZRF7_9EURO</name>
<accession>A0ACC2ZRF7</accession>
<sequence>MSISKLNSEHVYLNGNHTHDFVLPEQYGLPKSSAEQKLSPLDMNMPRLYGTRWILCFPLSADAEKIQIYEDLKAGLAHTIAAIPWIAGNVASQEGCDPEHNRIQVVDGAGGVMFRFKDLTKILPSYVELRAEHFPLAKLPTAQLSPVNVLPQPPQPVMAAQANFIEGGLLLTIAVHHSVCDGSGVDTIMDNWANNTAALGKGASFTQHDHPSNDRSRLMTGNPGANLANYPEYILTPSPRGTSTDVNTHQMAEMPFQLPPMTAHIFYFSPESLAVLKHSAASHSTNDALMAFTWKHMTLARNPPSSTKISSSDEDKTSALLFAANIRDSTSPPLPVTYLGNASMAVITERLLVSTLTSNSGLAQAAAAIRTSITALKTPDRVSLTIGLLNSRPDPTDFKFAYNAFLGPDVSATSWAKFGIYERSWGVLGKPESFRIPGEGADGVIIVFPQLNEGGLEVMIGLENSSVKRLLANGEFAKAATLWG</sequence>
<reference evidence="1" key="1">
    <citation type="submission" date="2022-10" db="EMBL/GenBank/DDBJ databases">
        <title>Culturing micro-colonial fungi from biological soil crusts in the Mojave desert and describing Neophaeococcomyces mojavensis, and introducing the new genera and species Taxawa tesnikishii.</title>
        <authorList>
            <person name="Kurbessoian T."/>
            <person name="Stajich J.E."/>
        </authorList>
    </citation>
    <scope>NUCLEOTIDE SEQUENCE</scope>
    <source>
        <strain evidence="1">JES_112</strain>
    </source>
</reference>
<comment type="caution">
    <text evidence="1">The sequence shown here is derived from an EMBL/GenBank/DDBJ whole genome shotgun (WGS) entry which is preliminary data.</text>
</comment>
<evidence type="ECO:0000313" key="2">
    <source>
        <dbReference type="Proteomes" id="UP001172386"/>
    </source>
</evidence>
<keyword evidence="2" id="KW-1185">Reference proteome</keyword>
<dbReference type="EMBL" id="JAPDRQ010000381">
    <property type="protein sequence ID" value="KAJ9650129.1"/>
    <property type="molecule type" value="Genomic_DNA"/>
</dbReference>
<organism evidence="1 2">
    <name type="scientific">Neophaeococcomyces mojaviensis</name>
    <dbReference type="NCBI Taxonomy" id="3383035"/>
    <lineage>
        <taxon>Eukaryota</taxon>
        <taxon>Fungi</taxon>
        <taxon>Dikarya</taxon>
        <taxon>Ascomycota</taxon>
        <taxon>Pezizomycotina</taxon>
        <taxon>Eurotiomycetes</taxon>
        <taxon>Chaetothyriomycetidae</taxon>
        <taxon>Chaetothyriales</taxon>
        <taxon>Chaetothyriales incertae sedis</taxon>
        <taxon>Neophaeococcomyces</taxon>
    </lineage>
</organism>